<keyword evidence="2" id="KW-1185">Reference proteome</keyword>
<evidence type="ECO:0000313" key="2">
    <source>
        <dbReference type="Proteomes" id="UP001566132"/>
    </source>
</evidence>
<accession>A0ABD1E0Z3</accession>
<dbReference type="AlphaFoldDB" id="A0ABD1E0Z3"/>
<organism evidence="1 2">
    <name type="scientific">Hypothenemus hampei</name>
    <name type="common">Coffee berry borer</name>
    <dbReference type="NCBI Taxonomy" id="57062"/>
    <lineage>
        <taxon>Eukaryota</taxon>
        <taxon>Metazoa</taxon>
        <taxon>Ecdysozoa</taxon>
        <taxon>Arthropoda</taxon>
        <taxon>Hexapoda</taxon>
        <taxon>Insecta</taxon>
        <taxon>Pterygota</taxon>
        <taxon>Neoptera</taxon>
        <taxon>Endopterygota</taxon>
        <taxon>Coleoptera</taxon>
        <taxon>Polyphaga</taxon>
        <taxon>Cucujiformia</taxon>
        <taxon>Curculionidae</taxon>
        <taxon>Scolytinae</taxon>
        <taxon>Hypothenemus</taxon>
    </lineage>
</organism>
<dbReference type="Proteomes" id="UP001566132">
    <property type="component" value="Unassembled WGS sequence"/>
</dbReference>
<proteinExistence type="predicted"/>
<protein>
    <submittedName>
        <fullName evidence="1">Uncharacterized protein</fullName>
    </submittedName>
</protein>
<gene>
    <name evidence="1" type="ORF">ABEB36_015188</name>
</gene>
<comment type="caution">
    <text evidence="1">The sequence shown here is derived from an EMBL/GenBank/DDBJ whole genome shotgun (WGS) entry which is preliminary data.</text>
</comment>
<reference evidence="1 2" key="1">
    <citation type="submission" date="2024-05" db="EMBL/GenBank/DDBJ databases">
        <title>Genetic variation in Jamaican populations of the coffee berry borer (Hypothenemus hampei).</title>
        <authorList>
            <person name="Errbii M."/>
            <person name="Myrie A."/>
        </authorList>
    </citation>
    <scope>NUCLEOTIDE SEQUENCE [LARGE SCALE GENOMIC DNA]</scope>
    <source>
        <strain evidence="1">JA-Hopewell-2020-01-JO</strain>
        <tissue evidence="1">Whole body</tissue>
    </source>
</reference>
<name>A0ABD1E0Z3_HYPHA</name>
<evidence type="ECO:0000313" key="1">
    <source>
        <dbReference type="EMBL" id="KAL1488233.1"/>
    </source>
</evidence>
<dbReference type="EMBL" id="JBDJPC010000015">
    <property type="protein sequence ID" value="KAL1488233.1"/>
    <property type="molecule type" value="Genomic_DNA"/>
</dbReference>
<sequence length="232" mass="26802">MEIDNELSVTLPLKPCPRNKCRKKTRGECKRQKLKKLRHTPKELPKFPTCGHNGQSGKPYYCSSLTMHQIKIFHRNLYASNEKIKQDCFIIASCKGRKCKRSKLNKDKISINYFVTTDPGKKIRVCKTVFLKIGGLSRDRIERVMKNYVLYGNLPQENRGGDRVGAKNDEKKTSIKNFIESLNCVKSHYCRSQTSCRLSSYTRRVLDQMRSLHTPDLTLFRVVFVVPLKSAV</sequence>